<dbReference type="OrthoDB" id="66964at2759"/>
<evidence type="ECO:0000256" key="3">
    <source>
        <dbReference type="ARBA" id="ARBA00022833"/>
    </source>
</evidence>
<dbReference type="InterPro" id="IPR007872">
    <property type="entry name" value="DPH_MB_dom"/>
</dbReference>
<dbReference type="GeneID" id="109513061"/>
<dbReference type="KEGG" id="hcq:109513061"/>
<dbReference type="PANTHER" id="PTHR45255:SF1">
    <property type="entry name" value="DNAJ HOMOLOG SUBFAMILY C MEMBER 24"/>
    <property type="match status" value="1"/>
</dbReference>
<organism evidence="7 8">
    <name type="scientific">Hippocampus comes</name>
    <name type="common">Tiger tail seahorse</name>
    <dbReference type="NCBI Taxonomy" id="109280"/>
    <lineage>
        <taxon>Eukaryota</taxon>
        <taxon>Metazoa</taxon>
        <taxon>Chordata</taxon>
        <taxon>Craniata</taxon>
        <taxon>Vertebrata</taxon>
        <taxon>Euteleostomi</taxon>
        <taxon>Actinopterygii</taxon>
        <taxon>Neopterygii</taxon>
        <taxon>Teleostei</taxon>
        <taxon>Neoteleostei</taxon>
        <taxon>Acanthomorphata</taxon>
        <taxon>Syngnathiaria</taxon>
        <taxon>Syngnathiformes</taxon>
        <taxon>Syngnathoidei</taxon>
        <taxon>Syngnathidae</taxon>
        <taxon>Hippocampus</taxon>
    </lineage>
</organism>
<evidence type="ECO:0000259" key="6">
    <source>
        <dbReference type="PROSITE" id="PS51074"/>
    </source>
</evidence>
<dbReference type="InterPro" id="IPR036671">
    <property type="entry name" value="DPH_MB_sf"/>
</dbReference>
<dbReference type="PANTHER" id="PTHR45255">
    <property type="entry name" value="DNAJ HOMOLOG SUBFAMILY C MEMBER 24"/>
    <property type="match status" value="1"/>
</dbReference>
<dbReference type="InterPro" id="IPR001623">
    <property type="entry name" value="DnaJ_domain"/>
</dbReference>
<dbReference type="OMA" id="LEDMTWE"/>
<evidence type="ECO:0000313" key="7">
    <source>
        <dbReference type="Ensembl" id="ENSHCOP00000020928.1"/>
    </source>
</evidence>
<dbReference type="InterPro" id="IPR036869">
    <property type="entry name" value="J_dom_sf"/>
</dbReference>
<keyword evidence="2" id="KW-0479">Metal-binding</keyword>
<dbReference type="GO" id="GO:0008198">
    <property type="term" value="F:ferrous iron binding"/>
    <property type="evidence" value="ECO:0007669"/>
    <property type="project" value="TreeGrafter"/>
</dbReference>
<dbReference type="CTD" id="120526"/>
<dbReference type="Pfam" id="PF05207">
    <property type="entry name" value="Zn_ribbon_CSL"/>
    <property type="match status" value="1"/>
</dbReference>
<evidence type="ECO:0000256" key="2">
    <source>
        <dbReference type="ARBA" id="ARBA00022723"/>
    </source>
</evidence>
<reference evidence="7" key="2">
    <citation type="submission" date="2025-09" db="UniProtKB">
        <authorList>
            <consortium name="Ensembl"/>
        </authorList>
    </citation>
    <scope>IDENTIFICATION</scope>
</reference>
<dbReference type="Ensembl" id="ENSHCOT00000004981.1">
    <property type="protein sequence ID" value="ENSHCOP00000020928.1"/>
    <property type="gene ID" value="ENSHCOG00000007348.1"/>
</dbReference>
<sequence>MMANDNSVSPGMYEIAEKDLYSVLGASPSDSVHQLRHRYQKLVLQCHPDRLGDVCDSEAESGRRKFLEVDAAWKILSEHKTRKLYDQQRRAQELQQAWPVDSTVLLEDMTWDNDECVYTYCCRCGGQFIFSEEELPWRQGNDGQEKTNESQHVVVCCDTCSLSVYVKLP</sequence>
<dbReference type="PROSITE" id="PS50076">
    <property type="entry name" value="DNAJ_2"/>
    <property type="match status" value="1"/>
</dbReference>
<dbReference type="STRING" id="109280.ENSHCOP00000020928"/>
<feature type="domain" description="DPH-type MB" evidence="6">
    <location>
        <begin position="100"/>
        <end position="169"/>
    </location>
</feature>
<evidence type="ECO:0000256" key="4">
    <source>
        <dbReference type="ARBA" id="ARBA00023004"/>
    </source>
</evidence>
<keyword evidence="4" id="KW-0408">Iron</keyword>
<name>A0A3Q2YSP8_HIPCM</name>
<comment type="similarity">
    <text evidence="1">Belongs to the DPH4 family.</text>
</comment>
<evidence type="ECO:0000259" key="5">
    <source>
        <dbReference type="PROSITE" id="PS50076"/>
    </source>
</evidence>
<accession>A0A3Q2YSP8</accession>
<dbReference type="Proteomes" id="UP000264820">
    <property type="component" value="Unplaced"/>
</dbReference>
<dbReference type="Gene3D" id="3.10.660.10">
    <property type="entry name" value="DPH Zinc finger"/>
    <property type="match status" value="1"/>
</dbReference>
<reference evidence="7" key="1">
    <citation type="submission" date="2025-08" db="UniProtKB">
        <authorList>
            <consortium name="Ensembl"/>
        </authorList>
    </citation>
    <scope>IDENTIFICATION</scope>
</reference>
<proteinExistence type="inferred from homology"/>
<dbReference type="PRINTS" id="PR00625">
    <property type="entry name" value="JDOMAIN"/>
</dbReference>
<feature type="domain" description="J" evidence="5">
    <location>
        <begin position="19"/>
        <end position="89"/>
    </location>
</feature>
<dbReference type="GeneTree" id="ENSGT00390000005430"/>
<dbReference type="AlphaFoldDB" id="A0A3Q2YSP8"/>
<dbReference type="CDD" id="cd06257">
    <property type="entry name" value="DnaJ"/>
    <property type="match status" value="1"/>
</dbReference>
<dbReference type="Pfam" id="PF00226">
    <property type="entry name" value="DnaJ"/>
    <property type="match status" value="1"/>
</dbReference>
<dbReference type="GO" id="GO:0001671">
    <property type="term" value="F:ATPase activator activity"/>
    <property type="evidence" value="ECO:0007669"/>
    <property type="project" value="TreeGrafter"/>
</dbReference>
<dbReference type="SMART" id="SM00271">
    <property type="entry name" value="DnaJ"/>
    <property type="match status" value="1"/>
</dbReference>
<evidence type="ECO:0000313" key="8">
    <source>
        <dbReference type="Proteomes" id="UP000264820"/>
    </source>
</evidence>
<dbReference type="Gene3D" id="1.10.287.110">
    <property type="entry name" value="DnaJ domain"/>
    <property type="match status" value="1"/>
</dbReference>
<protein>
    <submittedName>
        <fullName evidence="7">DnaJ heat shock protein family (Hsp40) member C24</fullName>
    </submittedName>
</protein>
<dbReference type="SUPFAM" id="SSF46565">
    <property type="entry name" value="Chaperone J-domain"/>
    <property type="match status" value="1"/>
</dbReference>
<dbReference type="PROSITE" id="PS51074">
    <property type="entry name" value="DPH_MB"/>
    <property type="match status" value="1"/>
</dbReference>
<evidence type="ECO:0000256" key="1">
    <source>
        <dbReference type="ARBA" id="ARBA00006169"/>
    </source>
</evidence>
<keyword evidence="8" id="KW-1185">Reference proteome</keyword>
<dbReference type="RefSeq" id="XP_019720825.1">
    <property type="nucleotide sequence ID" value="XM_019865266.1"/>
</dbReference>
<keyword evidence="3" id="KW-0862">Zinc</keyword>